<dbReference type="EMBL" id="CP060713">
    <property type="protein sequence ID" value="QNN53876.1"/>
    <property type="molecule type" value="Genomic_DNA"/>
</dbReference>
<reference evidence="1 2" key="1">
    <citation type="submission" date="2020-08" db="EMBL/GenBank/DDBJ databases">
        <title>Genome sequence of Nocardioides mesophilus KACC 16243T.</title>
        <authorList>
            <person name="Hyun D.-W."/>
            <person name="Bae J.-W."/>
        </authorList>
    </citation>
    <scope>NUCLEOTIDE SEQUENCE [LARGE SCALE GENOMIC DNA]</scope>
    <source>
        <strain evidence="1 2">KACC 16243</strain>
    </source>
</reference>
<name>A0A7G9RE51_9ACTN</name>
<gene>
    <name evidence="1" type="ORF">H9L09_05645</name>
</gene>
<evidence type="ECO:0000313" key="2">
    <source>
        <dbReference type="Proteomes" id="UP000515947"/>
    </source>
</evidence>
<dbReference type="KEGG" id="nmes:H9L09_05645"/>
<accession>A0A7G9RE51</accession>
<proteinExistence type="predicted"/>
<keyword evidence="2" id="KW-1185">Reference proteome</keyword>
<dbReference type="RefSeq" id="WP_187579720.1">
    <property type="nucleotide sequence ID" value="NZ_CP060713.1"/>
</dbReference>
<protein>
    <recommendedName>
        <fullName evidence="3">2-C-methyl-D-erythritol 4-phosphate cytidylyltransferase</fullName>
    </recommendedName>
</protein>
<evidence type="ECO:0008006" key="3">
    <source>
        <dbReference type="Google" id="ProtNLM"/>
    </source>
</evidence>
<dbReference type="Proteomes" id="UP000515947">
    <property type="component" value="Chromosome"/>
</dbReference>
<dbReference type="AlphaFoldDB" id="A0A7G9RE51"/>
<evidence type="ECO:0000313" key="1">
    <source>
        <dbReference type="EMBL" id="QNN53876.1"/>
    </source>
</evidence>
<organism evidence="1 2">
    <name type="scientific">Nocardioides mesophilus</name>
    <dbReference type="NCBI Taxonomy" id="433659"/>
    <lineage>
        <taxon>Bacteria</taxon>
        <taxon>Bacillati</taxon>
        <taxon>Actinomycetota</taxon>
        <taxon>Actinomycetes</taxon>
        <taxon>Propionibacteriales</taxon>
        <taxon>Nocardioidaceae</taxon>
        <taxon>Nocardioides</taxon>
    </lineage>
</organism>
<sequence>MSEALGVVPTDGRGSMPFALLHGESLVAVAAWAVGHADIELLDFNAAWEDVVARDLPLVVHDPLCPGTPTEFIGRVLERCLASHAVVVGMRGDEVASPVAVPPGVLASLEGWPDLADLPTWVATLRERFPTELVAAPEEARRLAGPDDVLALQELLDPTA</sequence>